<feature type="compositionally biased region" description="Polar residues" evidence="3">
    <location>
        <begin position="1440"/>
        <end position="1451"/>
    </location>
</feature>
<dbReference type="EMBL" id="MCOG01000068">
    <property type="protein sequence ID" value="ORY57951.1"/>
    <property type="molecule type" value="Genomic_DNA"/>
</dbReference>
<evidence type="ECO:0000313" key="5">
    <source>
        <dbReference type="EMBL" id="ORY57951.1"/>
    </source>
</evidence>
<dbReference type="Gene3D" id="3.30.60.10">
    <property type="entry name" value="Endochitinase-like"/>
    <property type="match status" value="1"/>
</dbReference>
<feature type="chain" id="PRO_5013028212" description="Chitin-binding type-1 domain-containing protein" evidence="4">
    <location>
        <begin position="20"/>
        <end position="1519"/>
    </location>
</feature>
<evidence type="ECO:0008006" key="7">
    <source>
        <dbReference type="Google" id="ProtNLM"/>
    </source>
</evidence>
<feature type="compositionally biased region" description="Low complexity" evidence="3">
    <location>
        <begin position="1475"/>
        <end position="1484"/>
    </location>
</feature>
<evidence type="ECO:0000256" key="4">
    <source>
        <dbReference type="SAM" id="SignalP"/>
    </source>
</evidence>
<feature type="signal peptide" evidence="4">
    <location>
        <begin position="1"/>
        <end position="19"/>
    </location>
</feature>
<proteinExistence type="predicted"/>
<dbReference type="CDD" id="cd00035">
    <property type="entry name" value="ChtBD1"/>
    <property type="match status" value="1"/>
</dbReference>
<dbReference type="GO" id="GO:0008061">
    <property type="term" value="F:chitin binding"/>
    <property type="evidence" value="ECO:0007669"/>
    <property type="project" value="UniProtKB-KW"/>
</dbReference>
<dbReference type="Proteomes" id="UP000193920">
    <property type="component" value="Unassembled WGS sequence"/>
</dbReference>
<feature type="region of interest" description="Disordered" evidence="3">
    <location>
        <begin position="1440"/>
        <end position="1496"/>
    </location>
</feature>
<dbReference type="OrthoDB" id="10580215at2759"/>
<dbReference type="SUPFAM" id="SSF57016">
    <property type="entry name" value="Plant lectins/antimicrobial peptides"/>
    <property type="match status" value="1"/>
</dbReference>
<evidence type="ECO:0000313" key="6">
    <source>
        <dbReference type="Proteomes" id="UP000193920"/>
    </source>
</evidence>
<protein>
    <recommendedName>
        <fullName evidence="7">Chitin-binding type-1 domain-containing protein</fullName>
    </recommendedName>
</protein>
<keyword evidence="2" id="KW-0175">Coiled coil</keyword>
<name>A0A1Y2DFA6_9FUNG</name>
<evidence type="ECO:0000256" key="1">
    <source>
        <dbReference type="ARBA" id="ARBA00022669"/>
    </source>
</evidence>
<keyword evidence="1" id="KW-0147">Chitin-binding</keyword>
<evidence type="ECO:0000256" key="2">
    <source>
        <dbReference type="SAM" id="Coils"/>
    </source>
</evidence>
<dbReference type="InterPro" id="IPR036861">
    <property type="entry name" value="Endochitinase-like_sf"/>
</dbReference>
<comment type="caution">
    <text evidence="5">The sequence shown here is derived from an EMBL/GenBank/DDBJ whole genome shotgun (WGS) entry which is preliminary data.</text>
</comment>
<keyword evidence="6" id="KW-1185">Reference proteome</keyword>
<feature type="coiled-coil region" evidence="2">
    <location>
        <begin position="691"/>
        <end position="725"/>
    </location>
</feature>
<keyword evidence="4" id="KW-0732">Signal</keyword>
<organism evidence="5 6">
    <name type="scientific">Neocallimastix californiae</name>
    <dbReference type="NCBI Taxonomy" id="1754190"/>
    <lineage>
        <taxon>Eukaryota</taxon>
        <taxon>Fungi</taxon>
        <taxon>Fungi incertae sedis</taxon>
        <taxon>Chytridiomycota</taxon>
        <taxon>Chytridiomycota incertae sedis</taxon>
        <taxon>Neocallimastigomycetes</taxon>
        <taxon>Neocallimastigales</taxon>
        <taxon>Neocallimastigaceae</taxon>
        <taxon>Neocallimastix</taxon>
    </lineage>
</organism>
<sequence length="1519" mass="176900">MFFIKFLLLLISIITLVYSSNIFYSDKLKNEIKNTYISTTKLNSETIKSTLTNTLIKTTIKSITKKNVTIKSTTKINTTIKSITKKNNVIKSKATTSKTNKTNKVLTNNKNFIIPDRTYIVGTKTFYPKPVSTIKEHVVPIILSNDKCGNFSDGVYICENNKCCNKYGFCDTGSNYCNTGIKDENISMEDQIYVIKGLASDINNLDEEKLTEEHVDSIYKIHEYIYSKANQIKNYESLEDHEQEIREFSTLNEYYNDLVSFIYEKYGEEYYGMINKINIEKELTDQITEKNNLLNRISLIQNYLTNLNDLKYKLHNSDIDSLNYNEFSTELKNLEQGIYERIEEFLKIKNPNHNYSEAAKLVELLNDNNELFTEFINILSNESITKFYGKIDPFYIYNDNEFTEKLEYLVSEKYIKALSNILENNKDKFNIDKNSDVESLISNIIKDSDKKFRFSEGYELPEINIDMLNKLFNKSFDSESEVIDYIIDNVSDHSQLENLKECYDLKRKLIEHEAPTTRNENEVNTLNDISEKLGLNSDNNSLKTFQSIIYEKFIEFLEASSQFDDYVKFENLKNDENGNLDISFTYINENGDKQIKNDISDLFEKLDFYVRSANEFKGTKILSIEYFNEIKNNAEKSITKLNEFISTYVRELSKCIDKENSETFNNGFTYLENFVKSAENFIETISEVCQNEDLKNSISENIEKLREFKNLNDKYEEETKHHTNKSITISVPNLNQNNDNLNVSYEQTNIGEKILKALRSLKKYDSKNTIGNSNEANLQDSGEILKALEKALKCYIDNLSNIESSKESTEILINLYDSINALAYRYVKSEFIEDRSIRSLNNTLLDQLSKIFEDSVILHHAKFENKLLDNNNNEIKRIIDYKLIAETESKYVNDMLHTIYNGVINIFGEINDVNEFDDKLLDNMEKLDNGEVNKVYNSDRRGEFEYLRDKLKNYKIDESDKDHEKEIFINVYQDISEIEKVFDRENSKNSNEEEYANNSEAVYTLSDSIYTILKDNFEEDDDVKNLRGDNYNSNIGNKNKLDIRSTNELNLDYIIKTIESNYFIEDPNYRIYVTSYFTYLKNQLLDSVNDEKELEKNIEKIKLIRNQIDDKIKVFTNYDSPEGHFEEAEQLIELVSNMNELIDYCIDSEINIGEIEKFDLNNNDNLSERLNYMRVKLMIDTFDEIAKSHPDLFKLGKDESLLDYIEPNGGSKHYTFGRYSIREPVQRDLQSIIIDLVNSKEDAIITFVDNTSNNYQVMQLERSTEMLYKLTLHESSFYRASEDVNYINKLLKHKNFFSHLKNKCIKRLETYDQSKERMNKSLCKLADLVGLDIRSTNSEEVIESAKEKALKTDNKEERNKIIKHINKYIDFHVHETIKISGKVPDEVFKTIYEQSISNNRVCMDSIKALDLSTSGNHYETNDINTINKLENAANFNTKFSEGVSSNDSNPHNELPKVSTVGENKHTPPHTPSPTHPSGNSGGNPTKANHPIHTPIIHKRNKNNLLTRRDAIIKYIKIMY</sequence>
<accession>A0A1Y2DFA6</accession>
<gene>
    <name evidence="5" type="ORF">LY90DRAFT_669084</name>
</gene>
<reference evidence="5 6" key="1">
    <citation type="submission" date="2016-08" db="EMBL/GenBank/DDBJ databases">
        <title>A Parts List for Fungal Cellulosomes Revealed by Comparative Genomics.</title>
        <authorList>
            <consortium name="DOE Joint Genome Institute"/>
            <person name="Haitjema C.H."/>
            <person name="Gilmore S.P."/>
            <person name="Henske J.K."/>
            <person name="Solomon K.V."/>
            <person name="De Groot R."/>
            <person name="Kuo A."/>
            <person name="Mondo S.J."/>
            <person name="Salamov A.A."/>
            <person name="Labutti K."/>
            <person name="Zhao Z."/>
            <person name="Chiniquy J."/>
            <person name="Barry K."/>
            <person name="Brewer H.M."/>
            <person name="Purvine S.O."/>
            <person name="Wright A.T."/>
            <person name="Boxma B."/>
            <person name="Van Alen T."/>
            <person name="Hackstein J.H."/>
            <person name="Baker S.E."/>
            <person name="Grigoriev I.V."/>
            <person name="O'Malley M.A."/>
        </authorList>
    </citation>
    <scope>NUCLEOTIDE SEQUENCE [LARGE SCALE GENOMIC DNA]</scope>
    <source>
        <strain evidence="5 6">G1</strain>
    </source>
</reference>
<evidence type="ECO:0000256" key="3">
    <source>
        <dbReference type="SAM" id="MobiDB-lite"/>
    </source>
</evidence>